<dbReference type="RefSeq" id="XP_007926115.1">
    <property type="nucleotide sequence ID" value="XM_007927924.1"/>
</dbReference>
<gene>
    <name evidence="3" type="ORF">MYCFIDRAFT_196155</name>
</gene>
<keyword evidence="4" id="KW-1185">Reference proteome</keyword>
<evidence type="ECO:0000256" key="1">
    <source>
        <dbReference type="SAM" id="Phobius"/>
    </source>
</evidence>
<evidence type="ECO:0000313" key="3">
    <source>
        <dbReference type="EMBL" id="EME82643.1"/>
    </source>
</evidence>
<dbReference type="VEuPathDB" id="FungiDB:MYCFIDRAFT_196155"/>
<sequence length="216" mass="23799">METFARFAAICAFLLAILLQVANCDAEWPACNDTITQSCIKIVTVQPDASVTTVTTFSTYTPPLPTLKPFSTVVTETRPTLTTIWTLTAPPGNYHPIIVTVLQIYTYADETTTWTSAYVESDFSEWDATRTKPMSIVDNHSTSMPTSQSAQSSTSSLNALDVLQQALATRVGVGRVWLRALLLGYHSGIFAFCLMRFSSKISKSMQSKARLHIPFN</sequence>
<dbReference type="AlphaFoldDB" id="M3AZP4"/>
<reference evidence="3 4" key="1">
    <citation type="journal article" date="2012" name="PLoS Pathog.">
        <title>Diverse lifestyles and strategies of plant pathogenesis encoded in the genomes of eighteen Dothideomycetes fungi.</title>
        <authorList>
            <person name="Ohm R.A."/>
            <person name="Feau N."/>
            <person name="Henrissat B."/>
            <person name="Schoch C.L."/>
            <person name="Horwitz B.A."/>
            <person name="Barry K.W."/>
            <person name="Condon B.J."/>
            <person name="Copeland A.C."/>
            <person name="Dhillon B."/>
            <person name="Glaser F."/>
            <person name="Hesse C.N."/>
            <person name="Kosti I."/>
            <person name="LaButti K."/>
            <person name="Lindquist E.A."/>
            <person name="Lucas S."/>
            <person name="Salamov A.A."/>
            <person name="Bradshaw R.E."/>
            <person name="Ciuffetti L."/>
            <person name="Hamelin R.C."/>
            <person name="Kema G.H.J."/>
            <person name="Lawrence C."/>
            <person name="Scott J.A."/>
            <person name="Spatafora J.W."/>
            <person name="Turgeon B.G."/>
            <person name="de Wit P.J.G.M."/>
            <person name="Zhong S."/>
            <person name="Goodwin S.B."/>
            <person name="Grigoriev I.V."/>
        </authorList>
    </citation>
    <scope>NUCLEOTIDE SEQUENCE [LARGE SCALE GENOMIC DNA]</scope>
    <source>
        <strain evidence="3 4">CIRAD86</strain>
    </source>
</reference>
<keyword evidence="1" id="KW-1133">Transmembrane helix</keyword>
<feature type="transmembrane region" description="Helical" evidence="1">
    <location>
        <begin position="176"/>
        <end position="197"/>
    </location>
</feature>
<proteinExistence type="predicted"/>
<dbReference type="GeneID" id="19335559"/>
<evidence type="ECO:0000313" key="4">
    <source>
        <dbReference type="Proteomes" id="UP000016932"/>
    </source>
</evidence>
<evidence type="ECO:0000256" key="2">
    <source>
        <dbReference type="SAM" id="SignalP"/>
    </source>
</evidence>
<name>M3AZP4_PSEFD</name>
<keyword evidence="1" id="KW-0812">Transmembrane</keyword>
<accession>M3AZP4</accession>
<dbReference type="HOGENOM" id="CLU_1278110_0_0_1"/>
<feature type="chain" id="PRO_5004031589" evidence="2">
    <location>
        <begin position="27"/>
        <end position="216"/>
    </location>
</feature>
<protein>
    <submittedName>
        <fullName evidence="3">Uncharacterized protein</fullName>
    </submittedName>
</protein>
<dbReference type="EMBL" id="KB446558">
    <property type="protein sequence ID" value="EME82643.1"/>
    <property type="molecule type" value="Genomic_DNA"/>
</dbReference>
<feature type="signal peptide" evidence="2">
    <location>
        <begin position="1"/>
        <end position="26"/>
    </location>
</feature>
<dbReference type="KEGG" id="pfj:MYCFIDRAFT_196155"/>
<dbReference type="Proteomes" id="UP000016932">
    <property type="component" value="Unassembled WGS sequence"/>
</dbReference>
<keyword evidence="2" id="KW-0732">Signal</keyword>
<keyword evidence="1" id="KW-0472">Membrane</keyword>
<organism evidence="3 4">
    <name type="scientific">Pseudocercospora fijiensis (strain CIRAD86)</name>
    <name type="common">Black leaf streak disease fungus</name>
    <name type="synonym">Mycosphaerella fijiensis</name>
    <dbReference type="NCBI Taxonomy" id="383855"/>
    <lineage>
        <taxon>Eukaryota</taxon>
        <taxon>Fungi</taxon>
        <taxon>Dikarya</taxon>
        <taxon>Ascomycota</taxon>
        <taxon>Pezizomycotina</taxon>
        <taxon>Dothideomycetes</taxon>
        <taxon>Dothideomycetidae</taxon>
        <taxon>Mycosphaerellales</taxon>
        <taxon>Mycosphaerellaceae</taxon>
        <taxon>Pseudocercospora</taxon>
    </lineage>
</organism>